<accession>A0A1B8A3X5</accession>
<evidence type="ECO:0000259" key="1">
    <source>
        <dbReference type="SMART" id="SM00548"/>
    </source>
</evidence>
<dbReference type="Pfam" id="PF13374">
    <property type="entry name" value="TPR_10"/>
    <property type="match status" value="1"/>
</dbReference>
<dbReference type="SMART" id="SM00028">
    <property type="entry name" value="TPR"/>
    <property type="match status" value="12"/>
</dbReference>
<dbReference type="InterPro" id="IPR003893">
    <property type="entry name" value="Iroquois_homeo"/>
</dbReference>
<dbReference type="SMART" id="SM00548">
    <property type="entry name" value="IRO"/>
    <property type="match status" value="10"/>
</dbReference>
<feature type="domain" description="Iroquois-class homeodomain protein" evidence="1">
    <location>
        <begin position="611"/>
        <end position="629"/>
    </location>
</feature>
<dbReference type="Pfam" id="PF13424">
    <property type="entry name" value="TPR_12"/>
    <property type="match status" value="6"/>
</dbReference>
<dbReference type="GO" id="GO:0003677">
    <property type="term" value="F:DNA binding"/>
    <property type="evidence" value="ECO:0007669"/>
    <property type="project" value="InterPro"/>
</dbReference>
<dbReference type="PANTHER" id="PTHR46082:SF11">
    <property type="entry name" value="AAA+ ATPASE DOMAIN-CONTAINING PROTEIN-RELATED"/>
    <property type="match status" value="1"/>
</dbReference>
<dbReference type="EMBL" id="LYXU01000166">
    <property type="protein sequence ID" value="OBS15174.1"/>
    <property type="molecule type" value="Genomic_DNA"/>
</dbReference>
<dbReference type="InterPro" id="IPR019734">
    <property type="entry name" value="TPR_rpt"/>
</dbReference>
<dbReference type="Gene3D" id="3.40.50.300">
    <property type="entry name" value="P-loop containing nucleotide triphosphate hydrolases"/>
    <property type="match status" value="1"/>
</dbReference>
<reference evidence="2 3" key="1">
    <citation type="submission" date="2016-06" db="EMBL/GenBank/DDBJ databases">
        <title>Living apart together: crosstalk between the core and supernumerary genomes in a fungal plant pathogen.</title>
        <authorList>
            <person name="Vanheule A."/>
            <person name="Audenaert K."/>
            <person name="Warris S."/>
            <person name="Van De Geest H."/>
            <person name="Schijlen E."/>
            <person name="Hofte M."/>
            <person name="De Saeger S."/>
            <person name="Haesaert G."/>
            <person name="Waalwijk C."/>
            <person name="Van Der Lee T."/>
        </authorList>
    </citation>
    <scope>NUCLEOTIDE SEQUENCE [LARGE SCALE GENOMIC DNA]</scope>
    <source>
        <strain evidence="2 3">2516</strain>
    </source>
</reference>
<dbReference type="InterPro" id="IPR027417">
    <property type="entry name" value="P-loop_NTPase"/>
</dbReference>
<feature type="domain" description="Iroquois-class homeodomain protein" evidence="1">
    <location>
        <begin position="905"/>
        <end position="923"/>
    </location>
</feature>
<dbReference type="PANTHER" id="PTHR46082">
    <property type="entry name" value="ATP/GTP-BINDING PROTEIN-RELATED"/>
    <property type="match status" value="1"/>
</dbReference>
<dbReference type="AlphaFoldDB" id="A0A1B8A3X5"/>
<dbReference type="STRING" id="36050.A0A1B8A3X5"/>
<feature type="domain" description="Iroquois-class homeodomain protein" evidence="1">
    <location>
        <begin position="568"/>
        <end position="587"/>
    </location>
</feature>
<evidence type="ECO:0000313" key="3">
    <source>
        <dbReference type="Proteomes" id="UP000091967"/>
    </source>
</evidence>
<feature type="domain" description="Iroquois-class homeodomain protein" evidence="1">
    <location>
        <begin position="695"/>
        <end position="713"/>
    </location>
</feature>
<organism evidence="2 3">
    <name type="scientific">Fusarium poae</name>
    <dbReference type="NCBI Taxonomy" id="36050"/>
    <lineage>
        <taxon>Eukaryota</taxon>
        <taxon>Fungi</taxon>
        <taxon>Dikarya</taxon>
        <taxon>Ascomycota</taxon>
        <taxon>Pezizomycotina</taxon>
        <taxon>Sordariomycetes</taxon>
        <taxon>Hypocreomycetidae</taxon>
        <taxon>Hypocreales</taxon>
        <taxon>Nectriaceae</taxon>
        <taxon>Fusarium</taxon>
    </lineage>
</organism>
<evidence type="ECO:0000313" key="2">
    <source>
        <dbReference type="EMBL" id="OBS15174.1"/>
    </source>
</evidence>
<name>A0A1B8A3X5_FUSPO</name>
<dbReference type="InterPro" id="IPR053137">
    <property type="entry name" value="NLR-like"/>
</dbReference>
<dbReference type="SUPFAM" id="SSF48452">
    <property type="entry name" value="TPR-like"/>
    <property type="match status" value="5"/>
</dbReference>
<gene>
    <name evidence="2" type="ORF">FPOA_13920</name>
</gene>
<sequence length="1065" mass="121460">MNQPALQRRDVTDSRFGDYTRINMSDTHYHSPHAAARAEVVRVIPYPRNEDLVNRPDLIDKLDKLLPQTSGSHSAALWGLGGSGKTQIALDYAYRRCDADDECCVFWVHADIEATFLADYKTIGKKLGVDERLDGTDLLDAVRNEIEGRSKWVMVLDNADDLELFGVGQQLGGSATDGSQNQNLQKYVPCTPQGTVLWTSRDAHIAGTLVGARRSIEVRSMSVGEATTLLARIRDEPLTAEEAVEEAGVDALLQELECLPLAISQAGAYMRRMSMTAEKYLDLLRRGKTRWEVLKLSDTDRHRRPGVSNSVLETWRISMERIRMESETSYRILHVIAYVDSQDMPHELVAATARRYDKEDGEEDDVDEVVLSRQVSDREVLEATTRLTEFSFLSLRQTEDSGRRYEMHKLVQEAIRYGLRVRDSAATTVDKASEVNNRPKEDEAYYCGKALQVVDDLFPSSEPATWERCEQYITHAIRVGEWAEVGRTEIKTAILLAKVSYFLYDRGRWREKEPVDSRAWDLLREVLGEKHPDTIWSMAELAATYHAQGRYDEVEEISVKVLDLRREVVGEKHRDTIWSMASLAATYHAQGRYDEAEKLKDEALALRREVVGEKHPDTIWSMAELAVTYHAQGRYDEVEEISVKVLDLRREVVGEKHRDTIRSMAELAATYHAQGRYDEAEKLKDETLALRREVLGEKHPDTIWSMAELAATYHNQGRYGEAEEISVKVLDLRRKMLGEKHPDTIWSMADLAATYHAQGRYGEAEKLKDEALALRREVLGEKHPDTIWSMAELAATYHNQGRYDEAEKLKDEALALRREVLGEKHPHTIRSMAELAATYHNQGRYGEAEEISVKVLDLRRKMLGEKHPDTIWSMADLAATYHAQGRYGEAEKLKDEALALRREVLGEKHPDTIWSMAELAATYHNQGRYDEAEKLKDEALALRREVLGEKHPHTIRSMAELAATYHNQGRYGEAEEISVKVLDLRRKMLGEKHPDTIWSMAELAATYHNQGRYGEAEEISVKVLDLRRKMLGEKHPDTIWSMASLAATYHAQRRYKEAGHSIRPL</sequence>
<keyword evidence="3" id="KW-1185">Reference proteome</keyword>
<dbReference type="GO" id="GO:0005634">
    <property type="term" value="C:nucleus"/>
    <property type="evidence" value="ECO:0007669"/>
    <property type="project" value="InterPro"/>
</dbReference>
<dbReference type="OMA" id="TTYHAQG"/>
<feature type="domain" description="Iroquois-class homeodomain protein" evidence="1">
    <location>
        <begin position="989"/>
        <end position="1007"/>
    </location>
</feature>
<dbReference type="GO" id="GO:0006355">
    <property type="term" value="P:regulation of DNA-templated transcription"/>
    <property type="evidence" value="ECO:0007669"/>
    <property type="project" value="InterPro"/>
</dbReference>
<dbReference type="SUPFAM" id="SSF52540">
    <property type="entry name" value="P-loop containing nucleoside triphosphate hydrolases"/>
    <property type="match status" value="1"/>
</dbReference>
<feature type="domain" description="Iroquois-class homeodomain protein" evidence="1">
    <location>
        <begin position="1031"/>
        <end position="1049"/>
    </location>
</feature>
<dbReference type="Gene3D" id="1.25.40.10">
    <property type="entry name" value="Tetratricopeptide repeat domain"/>
    <property type="match status" value="4"/>
</dbReference>
<feature type="domain" description="Iroquois-class homeodomain protein" evidence="1">
    <location>
        <begin position="779"/>
        <end position="797"/>
    </location>
</feature>
<feature type="domain" description="Iroquois-class homeodomain protein" evidence="1">
    <location>
        <begin position="527"/>
        <end position="545"/>
    </location>
</feature>
<proteinExistence type="predicted"/>
<protein>
    <recommendedName>
        <fullName evidence="1">Iroquois-class homeodomain protein domain-containing protein</fullName>
    </recommendedName>
</protein>
<dbReference type="InterPro" id="IPR011990">
    <property type="entry name" value="TPR-like_helical_dom_sf"/>
</dbReference>
<feature type="domain" description="Iroquois-class homeodomain protein" evidence="1">
    <location>
        <begin position="863"/>
        <end position="881"/>
    </location>
</feature>
<dbReference type="Proteomes" id="UP000091967">
    <property type="component" value="Unassembled WGS sequence"/>
</dbReference>
<feature type="domain" description="Iroquois-class homeodomain protein" evidence="1">
    <location>
        <begin position="737"/>
        <end position="755"/>
    </location>
</feature>
<comment type="caution">
    <text evidence="2">The sequence shown here is derived from an EMBL/GenBank/DDBJ whole genome shotgun (WGS) entry which is preliminary data.</text>
</comment>